<dbReference type="STRING" id="1151754.M9M3T8"/>
<dbReference type="GO" id="GO:0045040">
    <property type="term" value="P:protein insertion into mitochondrial outer membrane"/>
    <property type="evidence" value="ECO:0007669"/>
    <property type="project" value="TreeGrafter"/>
</dbReference>
<accession>M9M3T8</accession>
<feature type="region of interest" description="Disordered" evidence="1">
    <location>
        <begin position="9"/>
        <end position="28"/>
    </location>
</feature>
<feature type="region of interest" description="Disordered" evidence="1">
    <location>
        <begin position="34"/>
        <end position="133"/>
    </location>
</feature>
<name>M9M3T8_PSEA3</name>
<dbReference type="OrthoDB" id="5529571at2759"/>
<dbReference type="InterPro" id="IPR013262">
    <property type="entry name" value="OMP_MIM1/TOM13_mt"/>
</dbReference>
<dbReference type="PANTHER" id="PTHR28241">
    <property type="entry name" value="MITOCHONDRIAL IMPORT PROTEIN 1"/>
    <property type="match status" value="1"/>
</dbReference>
<dbReference type="Pfam" id="PF08219">
    <property type="entry name" value="TOM13"/>
    <property type="match status" value="1"/>
</dbReference>
<dbReference type="Proteomes" id="UP000011976">
    <property type="component" value="Unassembled WGS sequence"/>
</dbReference>
<evidence type="ECO:0000313" key="3">
    <source>
        <dbReference type="EMBL" id="GAC75000.1"/>
    </source>
</evidence>
<feature type="transmembrane region" description="Helical" evidence="2">
    <location>
        <begin position="178"/>
        <end position="197"/>
    </location>
</feature>
<protein>
    <submittedName>
        <fullName evidence="3">Uncharacterized protein</fullName>
    </submittedName>
</protein>
<dbReference type="EMBL" id="DF196779">
    <property type="protein sequence ID" value="GAC75000.1"/>
    <property type="molecule type" value="Genomic_DNA"/>
</dbReference>
<proteinExistence type="predicted"/>
<keyword evidence="2" id="KW-0472">Membrane</keyword>
<feature type="compositionally biased region" description="Polar residues" evidence="1">
    <location>
        <begin position="38"/>
        <end position="61"/>
    </location>
</feature>
<evidence type="ECO:0000313" key="4">
    <source>
        <dbReference type="Proteomes" id="UP000011976"/>
    </source>
</evidence>
<organism evidence="3 4">
    <name type="scientific">Pseudozyma antarctica (strain T-34)</name>
    <name type="common">Yeast</name>
    <name type="synonym">Candida antarctica</name>
    <dbReference type="NCBI Taxonomy" id="1151754"/>
    <lineage>
        <taxon>Eukaryota</taxon>
        <taxon>Fungi</taxon>
        <taxon>Dikarya</taxon>
        <taxon>Basidiomycota</taxon>
        <taxon>Ustilaginomycotina</taxon>
        <taxon>Ustilaginomycetes</taxon>
        <taxon>Ustilaginales</taxon>
        <taxon>Ustilaginaceae</taxon>
        <taxon>Moesziomyces</taxon>
    </lineage>
</organism>
<sequence>MRIEARLHIDRRRARSDPHESRAGTWFGPFAGSPFASGRSTSPNTTLNWIPPTRSSNSTKMVQDREPPHTKATGGNEAEATVSATGMPRIIPRHRDERPASEQDLIDEKDGSAPSEMESDAPSDAEHSYPPTGSLTLAAINPYSSIPLPRRLALISSSVAINFGLPFLNGVMLGFGEIFARVILAPALGITGVGWAGDTARAIANWNWLPRSNPASDTQSRQYQSTGQFDGWSTQQSNTTQHFEL</sequence>
<dbReference type="GO" id="GO:0070096">
    <property type="term" value="P:mitochondrial outer membrane translocase complex assembly"/>
    <property type="evidence" value="ECO:0007669"/>
    <property type="project" value="TreeGrafter"/>
</dbReference>
<dbReference type="PANTHER" id="PTHR28241:SF1">
    <property type="entry name" value="MITOCHONDRIAL IMPORT PROTEIN 1"/>
    <property type="match status" value="1"/>
</dbReference>
<evidence type="ECO:0000256" key="1">
    <source>
        <dbReference type="SAM" id="MobiDB-lite"/>
    </source>
</evidence>
<feature type="region of interest" description="Disordered" evidence="1">
    <location>
        <begin position="214"/>
        <end position="245"/>
    </location>
</feature>
<keyword evidence="2" id="KW-0812">Transmembrane</keyword>
<feature type="transmembrane region" description="Helical" evidence="2">
    <location>
        <begin position="152"/>
        <end position="172"/>
    </location>
</feature>
<dbReference type="AlphaFoldDB" id="M9M3T8"/>
<reference evidence="4" key="1">
    <citation type="journal article" date="2013" name="Genome Announc.">
        <title>Genome sequence of the basidiomycetous yeast Pseudozyma antarctica T-34, a producer of the glycolipid biosurfactants mannosylerythritol lipids.</title>
        <authorList>
            <person name="Morita T."/>
            <person name="Koike H."/>
            <person name="Koyama Y."/>
            <person name="Hagiwara H."/>
            <person name="Ito E."/>
            <person name="Fukuoka T."/>
            <person name="Imura T."/>
            <person name="Machida M."/>
            <person name="Kitamoto D."/>
        </authorList>
    </citation>
    <scope>NUCLEOTIDE SEQUENCE [LARGE SCALE GENOMIC DNA]</scope>
    <source>
        <strain evidence="4">T-34</strain>
    </source>
</reference>
<keyword evidence="2" id="KW-1133">Transmembrane helix</keyword>
<feature type="compositionally biased region" description="Basic and acidic residues" evidence="1">
    <location>
        <begin position="93"/>
        <end position="111"/>
    </location>
</feature>
<gene>
    <name evidence="3" type="ORF">PANT_13c00105</name>
</gene>
<dbReference type="GO" id="GO:0005741">
    <property type="term" value="C:mitochondrial outer membrane"/>
    <property type="evidence" value="ECO:0007669"/>
    <property type="project" value="InterPro"/>
</dbReference>
<evidence type="ECO:0000256" key="2">
    <source>
        <dbReference type="SAM" id="Phobius"/>
    </source>
</evidence>